<evidence type="ECO:0000313" key="2">
    <source>
        <dbReference type="EMBL" id="GAA4896843.1"/>
    </source>
</evidence>
<keyword evidence="3" id="KW-1185">Reference proteome</keyword>
<protein>
    <submittedName>
        <fullName evidence="2">NADPH-dependent FMN reductase</fullName>
    </submittedName>
</protein>
<dbReference type="InterPro" id="IPR029039">
    <property type="entry name" value="Flavoprotein-like_sf"/>
</dbReference>
<dbReference type="InterPro" id="IPR005025">
    <property type="entry name" value="FMN_Rdtase-like_dom"/>
</dbReference>
<evidence type="ECO:0000259" key="1">
    <source>
        <dbReference type="Pfam" id="PF03358"/>
    </source>
</evidence>
<organism evidence="2 3">
    <name type="scientific">Tessaracoccus lubricantis</name>
    <dbReference type="NCBI Taxonomy" id="545543"/>
    <lineage>
        <taxon>Bacteria</taxon>
        <taxon>Bacillati</taxon>
        <taxon>Actinomycetota</taxon>
        <taxon>Actinomycetes</taxon>
        <taxon>Propionibacteriales</taxon>
        <taxon>Propionibacteriaceae</taxon>
        <taxon>Tessaracoccus</taxon>
    </lineage>
</organism>
<dbReference type="PANTHER" id="PTHR30543:SF21">
    <property type="entry name" value="NAD(P)H-DEPENDENT FMN REDUCTASE LOT6"/>
    <property type="match status" value="1"/>
</dbReference>
<gene>
    <name evidence="2" type="ORF">GCM10025789_13360</name>
</gene>
<dbReference type="Gene3D" id="3.40.50.360">
    <property type="match status" value="1"/>
</dbReference>
<evidence type="ECO:0000313" key="3">
    <source>
        <dbReference type="Proteomes" id="UP001501521"/>
    </source>
</evidence>
<proteinExistence type="predicted"/>
<dbReference type="EMBL" id="BAABLV010000020">
    <property type="protein sequence ID" value="GAA4896843.1"/>
    <property type="molecule type" value="Genomic_DNA"/>
</dbReference>
<dbReference type="Pfam" id="PF03358">
    <property type="entry name" value="FMN_red"/>
    <property type="match status" value="1"/>
</dbReference>
<reference evidence="3" key="1">
    <citation type="journal article" date="2019" name="Int. J. Syst. Evol. Microbiol.">
        <title>The Global Catalogue of Microorganisms (GCM) 10K type strain sequencing project: providing services to taxonomists for standard genome sequencing and annotation.</title>
        <authorList>
            <consortium name="The Broad Institute Genomics Platform"/>
            <consortium name="The Broad Institute Genome Sequencing Center for Infectious Disease"/>
            <person name="Wu L."/>
            <person name="Ma J."/>
        </authorList>
    </citation>
    <scope>NUCLEOTIDE SEQUENCE [LARGE SCALE GENOMIC DNA]</scope>
    <source>
        <strain evidence="3">JCM 19125</strain>
    </source>
</reference>
<sequence>MRIGYIVGSLSSTSINRSLAKAIGGVVPAGVEYVEINISDLPLYNRDADVDYPQVARDFKVAVAGVDAVIFVTPEYSRTIPAALKNALEWGGRPWGTSVWGGKPAAVIGTSPGSVGTAMAQQHLRNVLAHLDMQVMGQPEAFVQYRDGDLGEDGSLQSESLRAIVEGFVGSFCAFAGFQERQAA</sequence>
<comment type="caution">
    <text evidence="2">The sequence shown here is derived from an EMBL/GenBank/DDBJ whole genome shotgun (WGS) entry which is preliminary data.</text>
</comment>
<dbReference type="InterPro" id="IPR050712">
    <property type="entry name" value="NAD(P)H-dep_reductase"/>
</dbReference>
<feature type="domain" description="NADPH-dependent FMN reductase-like" evidence="1">
    <location>
        <begin position="1"/>
        <end position="143"/>
    </location>
</feature>
<dbReference type="SUPFAM" id="SSF52218">
    <property type="entry name" value="Flavoproteins"/>
    <property type="match status" value="1"/>
</dbReference>
<accession>A0ABP9FB44</accession>
<dbReference type="Proteomes" id="UP001501521">
    <property type="component" value="Unassembled WGS sequence"/>
</dbReference>
<name>A0ABP9FB44_9ACTN</name>
<dbReference type="RefSeq" id="WP_345580830.1">
    <property type="nucleotide sequence ID" value="NZ_BAABLV010000020.1"/>
</dbReference>
<dbReference type="PANTHER" id="PTHR30543">
    <property type="entry name" value="CHROMATE REDUCTASE"/>
    <property type="match status" value="1"/>
</dbReference>